<accession>A0A3S4ZZP5</accession>
<dbReference type="Proteomes" id="UP000784294">
    <property type="component" value="Unassembled WGS sequence"/>
</dbReference>
<evidence type="ECO:0000313" key="2">
    <source>
        <dbReference type="Proteomes" id="UP000784294"/>
    </source>
</evidence>
<reference evidence="1" key="1">
    <citation type="submission" date="2018-11" db="EMBL/GenBank/DDBJ databases">
        <authorList>
            <consortium name="Pathogen Informatics"/>
        </authorList>
    </citation>
    <scope>NUCLEOTIDE SEQUENCE</scope>
</reference>
<protein>
    <submittedName>
        <fullName evidence="1">Uncharacterized protein</fullName>
    </submittedName>
</protein>
<gene>
    <name evidence="1" type="ORF">PXEA_LOCUS1592</name>
</gene>
<organism evidence="1 2">
    <name type="scientific">Protopolystoma xenopodis</name>
    <dbReference type="NCBI Taxonomy" id="117903"/>
    <lineage>
        <taxon>Eukaryota</taxon>
        <taxon>Metazoa</taxon>
        <taxon>Spiralia</taxon>
        <taxon>Lophotrochozoa</taxon>
        <taxon>Platyhelminthes</taxon>
        <taxon>Monogenea</taxon>
        <taxon>Polyopisthocotylea</taxon>
        <taxon>Polystomatidea</taxon>
        <taxon>Polystomatidae</taxon>
        <taxon>Protopolystoma</taxon>
    </lineage>
</organism>
<dbReference type="AlphaFoldDB" id="A0A3S4ZZP5"/>
<name>A0A3S4ZZP5_9PLAT</name>
<comment type="caution">
    <text evidence="1">The sequence shown here is derived from an EMBL/GenBank/DDBJ whole genome shotgun (WGS) entry which is preliminary data.</text>
</comment>
<dbReference type="EMBL" id="CAAALY010003273">
    <property type="protein sequence ID" value="VEL08152.1"/>
    <property type="molecule type" value="Genomic_DNA"/>
</dbReference>
<sequence length="163" mass="17730">MDNSRIGGGGGVPVLCGYYFIGNFLCGVARGLLMPVILAHAYESECPGYGFGFLQVKWFMHKIRRNGVIDVIDYVCHFGTSADVRTGLLMYVCVRGPETEERQVIAAHGAWSGCGDLPPSCPNINGVDKSSFLPFKEAVTFMRSAIHNTLLPEIGDSLLTCFC</sequence>
<keyword evidence="2" id="KW-1185">Reference proteome</keyword>
<proteinExistence type="predicted"/>
<evidence type="ECO:0000313" key="1">
    <source>
        <dbReference type="EMBL" id="VEL08152.1"/>
    </source>
</evidence>